<name>A0A518GAH6_9BACT</name>
<keyword evidence="2" id="KW-1185">Reference proteome</keyword>
<protein>
    <recommendedName>
        <fullName evidence="3">Tetratricopeptide repeat protein</fullName>
    </recommendedName>
</protein>
<gene>
    <name evidence="1" type="ORF">Q31a_39180</name>
</gene>
<organism evidence="1 2">
    <name type="scientific">Aureliella helgolandensis</name>
    <dbReference type="NCBI Taxonomy" id="2527968"/>
    <lineage>
        <taxon>Bacteria</taxon>
        <taxon>Pseudomonadati</taxon>
        <taxon>Planctomycetota</taxon>
        <taxon>Planctomycetia</taxon>
        <taxon>Pirellulales</taxon>
        <taxon>Pirellulaceae</taxon>
        <taxon>Aureliella</taxon>
    </lineage>
</organism>
<reference evidence="1 2" key="1">
    <citation type="submission" date="2019-02" db="EMBL/GenBank/DDBJ databases">
        <title>Deep-cultivation of Planctomycetes and their phenomic and genomic characterization uncovers novel biology.</title>
        <authorList>
            <person name="Wiegand S."/>
            <person name="Jogler M."/>
            <person name="Boedeker C."/>
            <person name="Pinto D."/>
            <person name="Vollmers J."/>
            <person name="Rivas-Marin E."/>
            <person name="Kohn T."/>
            <person name="Peeters S.H."/>
            <person name="Heuer A."/>
            <person name="Rast P."/>
            <person name="Oberbeckmann S."/>
            <person name="Bunk B."/>
            <person name="Jeske O."/>
            <person name="Meyerdierks A."/>
            <person name="Storesund J.E."/>
            <person name="Kallscheuer N."/>
            <person name="Luecker S."/>
            <person name="Lage O.M."/>
            <person name="Pohl T."/>
            <person name="Merkel B.J."/>
            <person name="Hornburger P."/>
            <person name="Mueller R.-W."/>
            <person name="Bruemmer F."/>
            <person name="Labrenz M."/>
            <person name="Spormann A.M."/>
            <person name="Op den Camp H."/>
            <person name="Overmann J."/>
            <person name="Amann R."/>
            <person name="Jetten M.S.M."/>
            <person name="Mascher T."/>
            <person name="Medema M.H."/>
            <person name="Devos D.P."/>
            <person name="Kaster A.-K."/>
            <person name="Ovreas L."/>
            <person name="Rohde M."/>
            <person name="Galperin M.Y."/>
            <person name="Jogler C."/>
        </authorList>
    </citation>
    <scope>NUCLEOTIDE SEQUENCE [LARGE SCALE GENOMIC DNA]</scope>
    <source>
        <strain evidence="1 2">Q31a</strain>
    </source>
</reference>
<accession>A0A518GAH6</accession>
<evidence type="ECO:0000313" key="2">
    <source>
        <dbReference type="Proteomes" id="UP000318017"/>
    </source>
</evidence>
<dbReference type="KEGG" id="ahel:Q31a_39180"/>
<dbReference type="EMBL" id="CP036298">
    <property type="protein sequence ID" value="QDV25592.1"/>
    <property type="molecule type" value="Genomic_DNA"/>
</dbReference>
<dbReference type="Proteomes" id="UP000318017">
    <property type="component" value="Chromosome"/>
</dbReference>
<dbReference type="AlphaFoldDB" id="A0A518GAH6"/>
<evidence type="ECO:0008006" key="3">
    <source>
        <dbReference type="Google" id="ProtNLM"/>
    </source>
</evidence>
<proteinExistence type="predicted"/>
<evidence type="ECO:0000313" key="1">
    <source>
        <dbReference type="EMBL" id="QDV25592.1"/>
    </source>
</evidence>
<sequence length="213" mass="23935">MSHAARYRLTPGLLQLLITCTSVSKMLKHPTTVEATSSFPTKATVHAADTGVPFPWDPKLRSIKQLTDRGEYKLALERLSKSTSDHESMNCRGVCLLRMREFSKAIGPLRLIALNASTFRVHDEVAKHIKLNFALALFFGGEAAGGLETLSQIDGTESDPSAMMMRQQARQWSSSMSWFRRLDWYLNRIAPKQGPIAPDEPVGRFVWDLDRTE</sequence>